<keyword evidence="1" id="KW-0812">Transmembrane</keyword>
<keyword evidence="1" id="KW-0472">Membrane</keyword>
<dbReference type="InterPro" id="IPR017451">
    <property type="entry name" value="F-box-assoc_interact_dom"/>
</dbReference>
<gene>
    <name evidence="3" type="ORF">CASFOL_035059</name>
</gene>
<dbReference type="NCBIfam" id="TIGR01640">
    <property type="entry name" value="F_box_assoc_1"/>
    <property type="match status" value="1"/>
</dbReference>
<evidence type="ECO:0000313" key="4">
    <source>
        <dbReference type="Proteomes" id="UP001632038"/>
    </source>
</evidence>
<dbReference type="EMBL" id="JAVIJP010000066">
    <property type="protein sequence ID" value="KAL3620147.1"/>
    <property type="molecule type" value="Genomic_DNA"/>
</dbReference>
<comment type="caution">
    <text evidence="3">The sequence shown here is derived from an EMBL/GenBank/DDBJ whole genome shotgun (WGS) entry which is preliminary data.</text>
</comment>
<feature type="domain" description="F-box associated beta-propeller type 1" evidence="2">
    <location>
        <begin position="3"/>
        <end position="121"/>
    </location>
</feature>
<keyword evidence="4" id="KW-1185">Reference proteome</keyword>
<protein>
    <recommendedName>
        <fullName evidence="2">F-box associated beta-propeller type 1 domain-containing protein</fullName>
    </recommendedName>
</protein>
<sequence>MFLNSDSWRIMIEDCPFEYLTPHCQQGVFLNGALHWILGSITGCMIIAFDIGTEKYSFELKPPHNLSQMRGSRVLQLDVFGECLFLSCKDESPHHLDAWVMNGYGAEGLWIHLFSININHKVTRLVAYLKNKKQSIGVHGLFGDYKLCAQHFIGSLVRLHDRCGSVADKRRMRKSKGKMKMEMVDTE</sequence>
<reference evidence="4" key="1">
    <citation type="journal article" date="2024" name="IScience">
        <title>Strigolactones Initiate the Formation of Haustorium-like Structures in Castilleja.</title>
        <authorList>
            <person name="Buerger M."/>
            <person name="Peterson D."/>
            <person name="Chory J."/>
        </authorList>
    </citation>
    <scope>NUCLEOTIDE SEQUENCE [LARGE SCALE GENOMIC DNA]</scope>
</reference>
<keyword evidence="1" id="KW-1133">Transmembrane helix</keyword>
<feature type="transmembrane region" description="Helical" evidence="1">
    <location>
        <begin position="33"/>
        <end position="52"/>
    </location>
</feature>
<accession>A0ABD3BTV6</accession>
<organism evidence="3 4">
    <name type="scientific">Castilleja foliolosa</name>
    <dbReference type="NCBI Taxonomy" id="1961234"/>
    <lineage>
        <taxon>Eukaryota</taxon>
        <taxon>Viridiplantae</taxon>
        <taxon>Streptophyta</taxon>
        <taxon>Embryophyta</taxon>
        <taxon>Tracheophyta</taxon>
        <taxon>Spermatophyta</taxon>
        <taxon>Magnoliopsida</taxon>
        <taxon>eudicotyledons</taxon>
        <taxon>Gunneridae</taxon>
        <taxon>Pentapetalae</taxon>
        <taxon>asterids</taxon>
        <taxon>lamiids</taxon>
        <taxon>Lamiales</taxon>
        <taxon>Orobanchaceae</taxon>
        <taxon>Pedicularideae</taxon>
        <taxon>Castillejinae</taxon>
        <taxon>Castilleja</taxon>
    </lineage>
</organism>
<evidence type="ECO:0000256" key="1">
    <source>
        <dbReference type="SAM" id="Phobius"/>
    </source>
</evidence>
<dbReference type="Proteomes" id="UP001632038">
    <property type="component" value="Unassembled WGS sequence"/>
</dbReference>
<evidence type="ECO:0000259" key="2">
    <source>
        <dbReference type="Pfam" id="PF07734"/>
    </source>
</evidence>
<evidence type="ECO:0000313" key="3">
    <source>
        <dbReference type="EMBL" id="KAL3620147.1"/>
    </source>
</evidence>
<dbReference type="InterPro" id="IPR006527">
    <property type="entry name" value="F-box-assoc_dom_typ1"/>
</dbReference>
<dbReference type="AlphaFoldDB" id="A0ABD3BTV6"/>
<proteinExistence type="predicted"/>
<name>A0ABD3BTV6_9LAMI</name>
<dbReference type="Pfam" id="PF07734">
    <property type="entry name" value="FBA_1"/>
    <property type="match status" value="1"/>
</dbReference>